<dbReference type="Proteomes" id="UP000295341">
    <property type="component" value="Unassembled WGS sequence"/>
</dbReference>
<accession>A0A4R7PDB9</accession>
<dbReference type="GO" id="GO:0016614">
    <property type="term" value="F:oxidoreductase activity, acting on CH-OH group of donors"/>
    <property type="evidence" value="ECO:0007669"/>
    <property type="project" value="InterPro"/>
</dbReference>
<feature type="signal peptide" evidence="13">
    <location>
        <begin position="1"/>
        <end position="22"/>
    </location>
</feature>
<protein>
    <submittedName>
        <fullName evidence="15">Quinohemoprotein ethanol dehydrogenase</fullName>
    </submittedName>
</protein>
<keyword evidence="5 12" id="KW-0106">Calcium</keyword>
<evidence type="ECO:0000256" key="13">
    <source>
        <dbReference type="SAM" id="SignalP"/>
    </source>
</evidence>
<comment type="caution">
    <text evidence="15">The sequence shown here is derived from an EMBL/GenBank/DDBJ whole genome shotgun (WGS) entry which is preliminary data.</text>
</comment>
<feature type="binding site" evidence="12">
    <location>
        <position position="276"/>
    </location>
    <ligand>
        <name>Ca(2+)</name>
        <dbReference type="ChEBI" id="CHEBI:29108"/>
    </ligand>
</feature>
<feature type="binding site" description="axial binding residue" evidence="12">
    <location>
        <position position="669"/>
    </location>
    <ligand>
        <name>heme c</name>
        <dbReference type="ChEBI" id="CHEBI:61717"/>
    </ligand>
    <ligandPart>
        <name>Fe</name>
        <dbReference type="ChEBI" id="CHEBI:18248"/>
    </ligandPart>
</feature>
<keyword evidence="2 11" id="KW-0349">Heme</keyword>
<feature type="binding site" description="covalent" evidence="11">
    <location>
        <position position="625"/>
    </location>
    <ligand>
        <name>heme c</name>
        <dbReference type="ChEBI" id="CHEBI:61717"/>
    </ligand>
</feature>
<dbReference type="PROSITE" id="PS51007">
    <property type="entry name" value="CYTC"/>
    <property type="match status" value="1"/>
</dbReference>
<evidence type="ECO:0000313" key="15">
    <source>
        <dbReference type="EMBL" id="TDU31722.1"/>
    </source>
</evidence>
<dbReference type="InterPro" id="IPR011047">
    <property type="entry name" value="Quinoprotein_ADH-like_sf"/>
</dbReference>
<evidence type="ECO:0000256" key="6">
    <source>
        <dbReference type="ARBA" id="ARBA00022891"/>
    </source>
</evidence>
<comment type="cofactor">
    <cofactor evidence="11">
        <name>heme c</name>
        <dbReference type="ChEBI" id="CHEBI:61717"/>
    </cofactor>
    <text evidence="11">Binds 1 heme c group per subunit.</text>
</comment>
<feature type="binding site" evidence="12">
    <location>
        <position position="321"/>
    </location>
    <ligand>
        <name>Ca(2+)</name>
        <dbReference type="ChEBI" id="CHEBI:29108"/>
    </ligand>
</feature>
<feature type="binding site" description="covalent" evidence="11">
    <location>
        <position position="628"/>
    </location>
    <ligand>
        <name>heme c</name>
        <dbReference type="ChEBI" id="CHEBI:61717"/>
    </ligand>
</feature>
<reference evidence="15 16" key="1">
    <citation type="submission" date="2019-03" db="EMBL/GenBank/DDBJ databases">
        <title>Genomic Encyclopedia of Type Strains, Phase IV (KMG-IV): sequencing the most valuable type-strain genomes for metagenomic binning, comparative biology and taxonomic classification.</title>
        <authorList>
            <person name="Goeker M."/>
        </authorList>
    </citation>
    <scope>NUCLEOTIDE SEQUENCE [LARGE SCALE GENOMIC DNA]</scope>
    <source>
        <strain evidence="15 16">DSM 26377</strain>
    </source>
</reference>
<evidence type="ECO:0000256" key="7">
    <source>
        <dbReference type="ARBA" id="ARBA00023002"/>
    </source>
</evidence>
<dbReference type="GO" id="GO:0005509">
    <property type="term" value="F:calcium ion binding"/>
    <property type="evidence" value="ECO:0007669"/>
    <property type="project" value="InterPro"/>
</dbReference>
<dbReference type="RefSeq" id="WP_210772440.1">
    <property type="nucleotide sequence ID" value="NZ_MWIN01000012.1"/>
</dbReference>
<comment type="cofactor">
    <cofactor evidence="11">
        <name>pyrroloquinoline quinone</name>
        <dbReference type="ChEBI" id="CHEBI:58442"/>
    </cofactor>
    <text evidence="11">Binds 1 PQQ group per subunit.</text>
</comment>
<dbReference type="SUPFAM" id="SSF46626">
    <property type="entry name" value="Cytochrome c"/>
    <property type="match status" value="1"/>
</dbReference>
<evidence type="ECO:0000256" key="12">
    <source>
        <dbReference type="PIRSR" id="PIRSR617512-3"/>
    </source>
</evidence>
<evidence type="ECO:0000256" key="10">
    <source>
        <dbReference type="PIRSR" id="PIRSR617512-1"/>
    </source>
</evidence>
<dbReference type="SMART" id="SM00564">
    <property type="entry name" value="PQQ"/>
    <property type="match status" value="5"/>
</dbReference>
<keyword evidence="8 12" id="KW-0408">Iron</keyword>
<evidence type="ECO:0000259" key="14">
    <source>
        <dbReference type="PROSITE" id="PS51007"/>
    </source>
</evidence>
<dbReference type="GO" id="GO:0020037">
    <property type="term" value="F:heme binding"/>
    <property type="evidence" value="ECO:0007669"/>
    <property type="project" value="InterPro"/>
</dbReference>
<keyword evidence="4 13" id="KW-0732">Signal</keyword>
<comment type="cofactor">
    <cofactor evidence="12">
        <name>Ca(2+)</name>
        <dbReference type="ChEBI" id="CHEBI:29108"/>
    </cofactor>
    <text evidence="12">Binds 1 Ca(2+) ion per subunit.</text>
</comment>
<dbReference type="InterPro" id="IPR036909">
    <property type="entry name" value="Cyt_c-like_dom_sf"/>
</dbReference>
<feature type="domain" description="Cytochrome c" evidence="14">
    <location>
        <begin position="612"/>
        <end position="691"/>
    </location>
</feature>
<evidence type="ECO:0000256" key="9">
    <source>
        <dbReference type="ARBA" id="ARBA00023157"/>
    </source>
</evidence>
<dbReference type="CDD" id="cd10279">
    <property type="entry name" value="PQQ_ADH_II"/>
    <property type="match status" value="1"/>
</dbReference>
<evidence type="ECO:0000256" key="11">
    <source>
        <dbReference type="PIRSR" id="PIRSR617512-2"/>
    </source>
</evidence>
<keyword evidence="16" id="KW-1185">Reference proteome</keyword>
<sequence length="704" mass="76531">MKTIVRALFAGLGLLMSLASPAVPSATVVDAKALSDQSQGKNWLAYGRNFYEQRYSPLTQVNTDSARRLGLEWSMALPRDHSLLSTPLVVDGVLYFTGSWSVARAVDAKTGKLLWEFDPKAIEHAGERLRNMWDSSRGLAYWKGVVVIATVDGRLIALDAKTGKMRWSTQTTDPGKPLYISGHPKVFRGLVFVGNGGTEHGAARGYVSAYHITTGKLAWRWYVVPGNPADGFEDPSQEMAARTWTGEWWKFGGGGNVWNGITYDPEFNQVLFGTGNGSPWNRKVRSPGGGDNLFLCSVVALDADTGKYKWHYQTTPGETWDYNSSMDIVLADLDLNGKKVKAALHAPKNGFFYVLNRANGKLLTAEKFAQANWATGIDPKTGRPIEAPGARYEDGEELIYPSPFGAHSWHAMSYSPRTGFVYIPKQEMPALYNDKEVRMVDWRSPYFNFDPGVGVGFGDDVPRNVAHSSLLAWDPVKQSKAWEVPQQEFLNAGTMVTAGDVVFQGGVTGEFAAYDARNGTKLWSVNVGSGISAPPITYEVGGKQYVSLLVGFGGAGSSVAGGSAMAQFGWSYGAQTRQLYTFALDAKAPMPKVGDPLIPKPLVPPDVKPDAKLADRGRDLYVGQCVWCHGSGAVSGGYAPDLRASPIPLSFDAFKAVVVGGAKVQPYGMPKFSDLRDEDLNALQNFIRQRAEIGTKETDKAAAD</sequence>
<feature type="binding site" evidence="11">
    <location>
        <position position="348"/>
    </location>
    <ligand>
        <name>pyrroloquinoline quinone</name>
        <dbReference type="ChEBI" id="CHEBI:58442"/>
    </ligand>
</feature>
<dbReference type="PANTHER" id="PTHR32303">
    <property type="entry name" value="QUINOPROTEIN ALCOHOL DEHYDROGENASE (CYTOCHROME C)"/>
    <property type="match status" value="1"/>
</dbReference>
<dbReference type="Pfam" id="PF01011">
    <property type="entry name" value="PQQ"/>
    <property type="match status" value="2"/>
</dbReference>
<dbReference type="GO" id="GO:0009055">
    <property type="term" value="F:electron transfer activity"/>
    <property type="evidence" value="ECO:0007669"/>
    <property type="project" value="InterPro"/>
</dbReference>
<evidence type="ECO:0000256" key="4">
    <source>
        <dbReference type="ARBA" id="ARBA00022729"/>
    </source>
</evidence>
<comment type="similarity">
    <text evidence="1">Belongs to the bacterial PQQ dehydrogenase family.</text>
</comment>
<evidence type="ECO:0000256" key="1">
    <source>
        <dbReference type="ARBA" id="ARBA00008156"/>
    </source>
</evidence>
<dbReference type="InterPro" id="IPR017512">
    <property type="entry name" value="PQQ_MeOH/EtOH_DH"/>
</dbReference>
<gene>
    <name evidence="15" type="ORF">DFR24_1101</name>
</gene>
<feature type="binding site" evidence="11">
    <location>
        <position position="137"/>
    </location>
    <ligand>
        <name>pyrroloquinoline quinone</name>
        <dbReference type="ChEBI" id="CHEBI:58442"/>
    </ligand>
</feature>
<keyword evidence="7" id="KW-0560">Oxidoreductase</keyword>
<feature type="chain" id="PRO_5030099612" evidence="13">
    <location>
        <begin position="23"/>
        <end position="704"/>
    </location>
</feature>
<keyword evidence="3 12" id="KW-0479">Metal-binding</keyword>
<evidence type="ECO:0000256" key="5">
    <source>
        <dbReference type="ARBA" id="ARBA00022837"/>
    </source>
</evidence>
<name>A0A4R7PDB9_9GAMM</name>
<dbReference type="SUPFAM" id="SSF50998">
    <property type="entry name" value="Quinoprotein alcohol dehydrogenase-like"/>
    <property type="match status" value="1"/>
</dbReference>
<proteinExistence type="inferred from homology"/>
<organism evidence="15 16">
    <name type="scientific">Panacagrimonas perspica</name>
    <dbReference type="NCBI Taxonomy" id="381431"/>
    <lineage>
        <taxon>Bacteria</taxon>
        <taxon>Pseudomonadati</taxon>
        <taxon>Pseudomonadota</taxon>
        <taxon>Gammaproteobacteria</taxon>
        <taxon>Nevskiales</taxon>
        <taxon>Nevskiaceae</taxon>
        <taxon>Panacagrimonas</taxon>
    </lineage>
</organism>
<evidence type="ECO:0000256" key="3">
    <source>
        <dbReference type="ARBA" id="ARBA00022723"/>
    </source>
</evidence>
<dbReference type="InterPro" id="IPR002372">
    <property type="entry name" value="PQQ_rpt_dom"/>
</dbReference>
<evidence type="ECO:0000256" key="2">
    <source>
        <dbReference type="ARBA" id="ARBA00022617"/>
    </source>
</evidence>
<feature type="binding site" description="axial binding residue" evidence="12">
    <location>
        <position position="629"/>
    </location>
    <ligand>
        <name>heme c</name>
        <dbReference type="ChEBI" id="CHEBI:61717"/>
    </ligand>
    <ligandPart>
        <name>Fe</name>
        <dbReference type="ChEBI" id="CHEBI:18248"/>
    </ligandPart>
</feature>
<dbReference type="InterPro" id="IPR018391">
    <property type="entry name" value="PQQ_b-propeller_rpt"/>
</dbReference>
<dbReference type="Pfam" id="PF13442">
    <property type="entry name" value="Cytochrome_CBB3"/>
    <property type="match status" value="1"/>
</dbReference>
<dbReference type="GO" id="GO:0016020">
    <property type="term" value="C:membrane"/>
    <property type="evidence" value="ECO:0007669"/>
    <property type="project" value="InterPro"/>
</dbReference>
<dbReference type="EMBL" id="SOBT01000008">
    <property type="protein sequence ID" value="TDU31722.1"/>
    <property type="molecule type" value="Genomic_DNA"/>
</dbReference>
<dbReference type="AlphaFoldDB" id="A0A4R7PDB9"/>
<keyword evidence="6 11" id="KW-0634">PQQ</keyword>
<keyword evidence="9" id="KW-1015">Disulfide bond</keyword>
<dbReference type="InterPro" id="IPR009056">
    <property type="entry name" value="Cyt_c-like_dom"/>
</dbReference>
<evidence type="ECO:0000313" key="16">
    <source>
        <dbReference type="Proteomes" id="UP000295341"/>
    </source>
</evidence>
<dbReference type="Gene3D" id="1.10.760.10">
    <property type="entry name" value="Cytochrome c-like domain"/>
    <property type="match status" value="1"/>
</dbReference>
<dbReference type="NCBIfam" id="TIGR03075">
    <property type="entry name" value="PQQ_enz_alc_DH"/>
    <property type="match status" value="1"/>
</dbReference>
<evidence type="ECO:0000256" key="8">
    <source>
        <dbReference type="ARBA" id="ARBA00023004"/>
    </source>
</evidence>
<feature type="binding site" evidence="12">
    <location>
        <position position="199"/>
    </location>
    <ligand>
        <name>Ca(2+)</name>
        <dbReference type="ChEBI" id="CHEBI:29108"/>
    </ligand>
</feature>
<feature type="active site" description="Proton acceptor" evidence="10">
    <location>
        <position position="321"/>
    </location>
</feature>
<dbReference type="Gene3D" id="2.140.10.10">
    <property type="entry name" value="Quinoprotein alcohol dehydrogenase-like superfamily"/>
    <property type="match status" value="1"/>
</dbReference>